<keyword evidence="3 5" id="KW-1133">Transmembrane helix</keyword>
<dbReference type="Proteomes" id="UP000015354">
    <property type="component" value="Unassembled WGS sequence"/>
</dbReference>
<feature type="domain" description="Amino acid transporter transmembrane" evidence="6">
    <location>
        <begin position="4"/>
        <end position="349"/>
    </location>
</feature>
<feature type="transmembrane region" description="Helical" evidence="5">
    <location>
        <begin position="28"/>
        <end position="50"/>
    </location>
</feature>
<feature type="transmembrane region" description="Helical" evidence="5">
    <location>
        <begin position="70"/>
        <end position="89"/>
    </location>
</feature>
<keyword evidence="4 5" id="KW-0472">Membrane</keyword>
<evidence type="ECO:0000256" key="4">
    <source>
        <dbReference type="ARBA" id="ARBA00023136"/>
    </source>
</evidence>
<dbReference type="AlphaFoldDB" id="S9V9Y5"/>
<evidence type="ECO:0000313" key="10">
    <source>
        <dbReference type="Proteomes" id="UP000015354"/>
    </source>
</evidence>
<reference evidence="7 10" key="1">
    <citation type="journal article" date="2013" name="PLoS ONE">
        <title>Predicting the Proteins of Angomonas deanei, Strigomonas culicis and Their Respective Endosymbionts Reveals New Aspects of the Trypanosomatidae Family.</title>
        <authorList>
            <person name="Motta M.C."/>
            <person name="Martins A.C."/>
            <person name="de Souza S.S."/>
            <person name="Catta-Preta C.M."/>
            <person name="Silva R."/>
            <person name="Klein C.C."/>
            <person name="de Almeida L.G."/>
            <person name="de Lima Cunha O."/>
            <person name="Ciapina L.P."/>
            <person name="Brocchi M."/>
            <person name="Colabardini A.C."/>
            <person name="de Araujo Lima B."/>
            <person name="Machado C.R."/>
            <person name="de Almeida Soares C.M."/>
            <person name="Probst C.M."/>
            <person name="de Menezes C.B."/>
            <person name="Thompson C.E."/>
            <person name="Bartholomeu D.C."/>
            <person name="Gradia D.F."/>
            <person name="Pavoni D.P."/>
            <person name="Grisard E.C."/>
            <person name="Fantinatti-Garboggini F."/>
            <person name="Marchini F.K."/>
            <person name="Rodrigues-Luiz G.F."/>
            <person name="Wagner G."/>
            <person name="Goldman G.H."/>
            <person name="Fietto J.L."/>
            <person name="Elias M.C."/>
            <person name="Goldman M.H."/>
            <person name="Sagot M.F."/>
            <person name="Pereira M."/>
            <person name="Stoco P.H."/>
            <person name="de Mendonca-Neto R.P."/>
            <person name="Teixeira S.M."/>
            <person name="Maciel T.E."/>
            <person name="de Oliveira Mendes T.A."/>
            <person name="Urmenyi T.P."/>
            <person name="de Souza W."/>
            <person name="Schenkman S."/>
            <person name="de Vasconcelos A.T."/>
        </authorList>
    </citation>
    <scope>NUCLEOTIDE SEQUENCE [LARGE SCALE GENOMIC DNA]</scope>
</reference>
<dbReference type="GO" id="GO:0016020">
    <property type="term" value="C:membrane"/>
    <property type="evidence" value="ECO:0007669"/>
    <property type="project" value="UniProtKB-SubCell"/>
</dbReference>
<evidence type="ECO:0000313" key="8">
    <source>
        <dbReference type="EMBL" id="EPY24429.1"/>
    </source>
</evidence>
<evidence type="ECO:0000256" key="1">
    <source>
        <dbReference type="ARBA" id="ARBA00004141"/>
    </source>
</evidence>
<comment type="caution">
    <text evidence="7">The sequence shown here is derived from an EMBL/GenBank/DDBJ whole genome shotgun (WGS) entry which is preliminary data.</text>
</comment>
<evidence type="ECO:0000256" key="2">
    <source>
        <dbReference type="ARBA" id="ARBA00022692"/>
    </source>
</evidence>
<feature type="transmembrane region" description="Helical" evidence="5">
    <location>
        <begin position="140"/>
        <end position="159"/>
    </location>
</feature>
<dbReference type="InterPro" id="IPR013057">
    <property type="entry name" value="AA_transpt_TM"/>
</dbReference>
<dbReference type="PANTHER" id="PTHR22950:SF649">
    <property type="entry name" value="ACID TRANSPORTER, PUTATIVE-RELATED"/>
    <property type="match status" value="1"/>
</dbReference>
<dbReference type="OrthoDB" id="438545at2759"/>
<evidence type="ECO:0000256" key="5">
    <source>
        <dbReference type="SAM" id="Phobius"/>
    </source>
</evidence>
<feature type="transmembrane region" description="Helical" evidence="5">
    <location>
        <begin position="217"/>
        <end position="238"/>
    </location>
</feature>
<protein>
    <submittedName>
        <fullName evidence="7">Amino acid transporter</fullName>
    </submittedName>
</protein>
<dbReference type="EMBL" id="ATMH01000708">
    <property type="protein sequence ID" value="EPY36194.1"/>
    <property type="molecule type" value="Genomic_DNA"/>
</dbReference>
<feature type="transmembrane region" description="Helical" evidence="5">
    <location>
        <begin position="101"/>
        <end position="120"/>
    </location>
</feature>
<dbReference type="EMBL" id="ATMH01009289">
    <property type="protein sequence ID" value="EPY19800.1"/>
    <property type="molecule type" value="Genomic_DNA"/>
</dbReference>
<dbReference type="Pfam" id="PF01490">
    <property type="entry name" value="Aa_trans"/>
    <property type="match status" value="1"/>
</dbReference>
<keyword evidence="10" id="KW-1185">Reference proteome</keyword>
<evidence type="ECO:0000313" key="7">
    <source>
        <dbReference type="EMBL" id="EPY19800.1"/>
    </source>
</evidence>
<dbReference type="PANTHER" id="PTHR22950">
    <property type="entry name" value="AMINO ACID TRANSPORTER"/>
    <property type="match status" value="1"/>
</dbReference>
<proteinExistence type="predicted"/>
<accession>S9V9Y5</accession>
<dbReference type="GO" id="GO:0005737">
    <property type="term" value="C:cytoplasm"/>
    <property type="evidence" value="ECO:0007669"/>
    <property type="project" value="TreeGrafter"/>
</dbReference>
<dbReference type="EMBL" id="ATMH01007185">
    <property type="protein sequence ID" value="EPY24429.1"/>
    <property type="molecule type" value="Genomic_DNA"/>
</dbReference>
<dbReference type="GO" id="GO:0015179">
    <property type="term" value="F:L-amino acid transmembrane transporter activity"/>
    <property type="evidence" value="ECO:0007669"/>
    <property type="project" value="TreeGrafter"/>
</dbReference>
<reference evidence="7" key="2">
    <citation type="submission" date="2013-03" db="EMBL/GenBank/DDBJ databases">
        <authorList>
            <person name="Motta M.C.M."/>
            <person name="Martins A.C.A."/>
            <person name="Preta C.M.C.C."/>
            <person name="Silva R."/>
            <person name="de Souza S.S."/>
            <person name="Klein C.C."/>
            <person name="de Almeida L.G.P."/>
            <person name="Cunha O.L."/>
            <person name="Colabardini A.C."/>
            <person name="Lima B.A."/>
            <person name="Machado C.R."/>
            <person name="Soares C.M.A."/>
            <person name="de Menezes C.B.A."/>
            <person name="Bartolomeu D.C."/>
            <person name="Grisard E.C."/>
            <person name="Fantinatti-Garboggini F."/>
            <person name="Rodrigues-Luiz G.F."/>
            <person name="Wagner G."/>
            <person name="Goldman G.H."/>
            <person name="Fietto J.L.R."/>
            <person name="Ciapina L.P."/>
            <person name="Brocchi M."/>
            <person name="Elias M.C."/>
            <person name="Goldman M.H.S."/>
            <person name="Sagot M.-F."/>
            <person name="Pereira M."/>
            <person name="Stoco P.H."/>
            <person name="Teixeira S.M.R."/>
            <person name="de Mendonca-Neto R.P."/>
            <person name="Maciel T.E.F."/>
            <person name="Mendes T.A.O."/>
            <person name="Urmenyi T.P."/>
            <person name="Teixeira M.M.G."/>
            <person name="de Camargo E.F.P."/>
            <person name="de Sousa W."/>
            <person name="Schenkman S."/>
            <person name="de Vasconcelos A.T.R."/>
        </authorList>
    </citation>
    <scope>NUCLEOTIDE SEQUENCE</scope>
</reference>
<evidence type="ECO:0000256" key="3">
    <source>
        <dbReference type="ARBA" id="ARBA00022989"/>
    </source>
</evidence>
<name>S9V9Y5_9TRYP</name>
<sequence length="360" mass="40437">MVVVDKTGKKFTMYETLSRVLLGPGWDWLAAFNMFAFGFGSCVFFVISLGTLLLTATEDPSVNSFLRSDWGNRVMVIMIWLFIMLPLSIPKEINSVRYTSFLACVFITYLVAMMVVQAVMHGFENGKPIHDVAMFKTGNGPIIGFSMVIFSYLCQINTFELYGEMTKPSPALLTRDTAIAMIYTVVLYIICGVFAYYQFGEEMASYILLSYNLRDSAMIAVAYALVGFSMCTIFPLVLQPARDALYHMLGLYFPMFKSVKTVPFWLHAIICATMSFVSLVLGLFIDKTNVWFSLVGSFCTAFLGFIFPALFYMYSGNWSLKTVGWFNYISTYLLLIGGIISLVFGCAAVVYLEIFPDATE</sequence>
<evidence type="ECO:0000313" key="9">
    <source>
        <dbReference type="EMBL" id="EPY36194.1"/>
    </source>
</evidence>
<evidence type="ECO:0000259" key="6">
    <source>
        <dbReference type="Pfam" id="PF01490"/>
    </source>
</evidence>
<feature type="transmembrane region" description="Helical" evidence="5">
    <location>
        <begin position="264"/>
        <end position="285"/>
    </location>
</feature>
<gene>
    <name evidence="9" type="ORF">STCU_00708</name>
    <name evidence="8" type="ORF">STCU_07185</name>
    <name evidence="7" type="ORF">STCU_09289</name>
</gene>
<feature type="transmembrane region" description="Helical" evidence="5">
    <location>
        <begin position="325"/>
        <end position="352"/>
    </location>
</feature>
<organism evidence="7 10">
    <name type="scientific">Strigomonas culicis</name>
    <dbReference type="NCBI Taxonomy" id="28005"/>
    <lineage>
        <taxon>Eukaryota</taxon>
        <taxon>Discoba</taxon>
        <taxon>Euglenozoa</taxon>
        <taxon>Kinetoplastea</taxon>
        <taxon>Metakinetoplastina</taxon>
        <taxon>Trypanosomatida</taxon>
        <taxon>Trypanosomatidae</taxon>
        <taxon>Strigomonadinae</taxon>
        <taxon>Strigomonas</taxon>
    </lineage>
</organism>
<keyword evidence="2 5" id="KW-0812">Transmembrane</keyword>
<comment type="subcellular location">
    <subcellularLocation>
        <location evidence="1">Membrane</location>
        <topology evidence="1">Multi-pass membrane protein</topology>
    </subcellularLocation>
</comment>
<feature type="transmembrane region" description="Helical" evidence="5">
    <location>
        <begin position="291"/>
        <end position="313"/>
    </location>
</feature>
<feature type="transmembrane region" description="Helical" evidence="5">
    <location>
        <begin position="180"/>
        <end position="197"/>
    </location>
</feature>